<organism evidence="1 2">
    <name type="scientific">Erwinia tracheiphila</name>
    <dbReference type="NCBI Taxonomy" id="65700"/>
    <lineage>
        <taxon>Bacteria</taxon>
        <taxon>Pseudomonadati</taxon>
        <taxon>Pseudomonadota</taxon>
        <taxon>Gammaproteobacteria</taxon>
        <taxon>Enterobacterales</taxon>
        <taxon>Erwiniaceae</taxon>
        <taxon>Erwinia</taxon>
    </lineage>
</organism>
<comment type="caution">
    <text evidence="1">The sequence shown here is derived from an EMBL/GenBank/DDBJ whole genome shotgun (WGS) entry which is preliminary data.</text>
</comment>
<gene>
    <name evidence="1" type="ORF">SY86_12735</name>
</gene>
<accession>A0A0M2KAX7</accession>
<dbReference type="AlphaFoldDB" id="A0A0M2KAX7"/>
<dbReference type="Proteomes" id="UP000033924">
    <property type="component" value="Unassembled WGS sequence"/>
</dbReference>
<proteinExistence type="predicted"/>
<evidence type="ECO:0000313" key="1">
    <source>
        <dbReference type="EMBL" id="KKF36094.1"/>
    </source>
</evidence>
<protein>
    <submittedName>
        <fullName evidence="1">Uncharacterized protein</fullName>
    </submittedName>
</protein>
<sequence length="71" mass="7325">MSLPYGAHAAAGGKHAFFTQLITGPVLPGGRELNGVLNNRAFSGFVGAVRQVGNPAVLVNQRVNAAFFVSS</sequence>
<dbReference type="EMBL" id="JXNU01000003">
    <property type="protein sequence ID" value="KKF36094.1"/>
    <property type="molecule type" value="Genomic_DNA"/>
</dbReference>
<name>A0A0M2KAX7_9GAMM</name>
<keyword evidence="2" id="KW-1185">Reference proteome</keyword>
<evidence type="ECO:0000313" key="2">
    <source>
        <dbReference type="Proteomes" id="UP000033924"/>
    </source>
</evidence>
<reference evidence="1 2" key="1">
    <citation type="submission" date="2015-01" db="EMBL/GenBank/DDBJ databases">
        <title>Erwinia tracheiphila.</title>
        <authorList>
            <person name="Shapiro L.R."/>
        </authorList>
    </citation>
    <scope>NUCLEOTIDE SEQUENCE [LARGE SCALE GENOMIC DNA]</scope>
    <source>
        <strain evidence="1 2">BuffGH</strain>
    </source>
</reference>